<protein>
    <submittedName>
        <fullName evidence="2">Uncharacterized protein</fullName>
    </submittedName>
</protein>
<name>A0A2P2INJ4_RHIMU</name>
<feature type="compositionally biased region" description="Low complexity" evidence="1">
    <location>
        <begin position="25"/>
        <end position="34"/>
    </location>
</feature>
<accession>A0A2P2INJ4</accession>
<reference evidence="2" key="1">
    <citation type="submission" date="2018-02" db="EMBL/GenBank/DDBJ databases">
        <title>Rhizophora mucronata_Transcriptome.</title>
        <authorList>
            <person name="Meera S.P."/>
            <person name="Sreeshan A."/>
            <person name="Augustine A."/>
        </authorList>
    </citation>
    <scope>NUCLEOTIDE SEQUENCE</scope>
    <source>
        <tissue evidence="2">Leaf</tissue>
    </source>
</reference>
<dbReference type="EMBL" id="GGEC01002316">
    <property type="protein sequence ID" value="MBW82799.1"/>
    <property type="molecule type" value="Transcribed_RNA"/>
</dbReference>
<organism evidence="2">
    <name type="scientific">Rhizophora mucronata</name>
    <name type="common">Asiatic mangrove</name>
    <dbReference type="NCBI Taxonomy" id="61149"/>
    <lineage>
        <taxon>Eukaryota</taxon>
        <taxon>Viridiplantae</taxon>
        <taxon>Streptophyta</taxon>
        <taxon>Embryophyta</taxon>
        <taxon>Tracheophyta</taxon>
        <taxon>Spermatophyta</taxon>
        <taxon>Magnoliopsida</taxon>
        <taxon>eudicotyledons</taxon>
        <taxon>Gunneridae</taxon>
        <taxon>Pentapetalae</taxon>
        <taxon>rosids</taxon>
        <taxon>fabids</taxon>
        <taxon>Malpighiales</taxon>
        <taxon>Rhizophoraceae</taxon>
        <taxon>Rhizophora</taxon>
    </lineage>
</organism>
<evidence type="ECO:0000313" key="2">
    <source>
        <dbReference type="EMBL" id="MBW82799.1"/>
    </source>
</evidence>
<feature type="region of interest" description="Disordered" evidence="1">
    <location>
        <begin position="1"/>
        <end position="75"/>
    </location>
</feature>
<proteinExistence type="predicted"/>
<dbReference type="AlphaFoldDB" id="A0A2P2INJ4"/>
<feature type="compositionally biased region" description="Basic and acidic residues" evidence="1">
    <location>
        <begin position="36"/>
        <end position="57"/>
    </location>
</feature>
<evidence type="ECO:0000256" key="1">
    <source>
        <dbReference type="SAM" id="MobiDB-lite"/>
    </source>
</evidence>
<sequence>MEKEISLMKPTNPALPNSFTKYAESSKSPSRSASFNRDKETSHHIDSEASRLGDHRSPKSSSDLPPHELSRSGESLTGSCVCAFGRSLSYEHT</sequence>